<evidence type="ECO:0000259" key="1">
    <source>
        <dbReference type="Pfam" id="PF13503"/>
    </source>
</evidence>
<feature type="domain" description="DUF4123" evidence="1">
    <location>
        <begin position="14"/>
        <end position="131"/>
    </location>
</feature>
<evidence type="ECO:0000313" key="3">
    <source>
        <dbReference type="Proteomes" id="UP000464013"/>
    </source>
</evidence>
<dbReference type="InterPro" id="IPR025391">
    <property type="entry name" value="DUF4123"/>
</dbReference>
<dbReference type="OrthoDB" id="6358054at2"/>
<dbReference type="Proteomes" id="UP000464013">
    <property type="component" value="Chromosome"/>
</dbReference>
<dbReference type="AlphaFoldDB" id="A0A6I6SLZ2"/>
<dbReference type="EMBL" id="CP035042">
    <property type="protein sequence ID" value="QHC50231.1"/>
    <property type="molecule type" value="Genomic_DNA"/>
</dbReference>
<dbReference type="KEGG" id="htx:EKK97_12410"/>
<name>A0A6I6SLZ2_9GAMM</name>
<evidence type="ECO:0000313" key="2">
    <source>
        <dbReference type="EMBL" id="QHC50231.1"/>
    </source>
</evidence>
<reference evidence="2 3" key="1">
    <citation type="submission" date="2019-01" db="EMBL/GenBank/DDBJ databases">
        <title>Complete genome of a denitifying bacterium Halomons sp. BC-M4-5.</title>
        <authorList>
            <person name="Wang L."/>
            <person name="Shao Z."/>
        </authorList>
    </citation>
    <scope>NUCLEOTIDE SEQUENCE [LARGE SCALE GENOMIC DNA]</scope>
    <source>
        <strain evidence="2 3">BC-M4-5</strain>
    </source>
</reference>
<keyword evidence="3" id="KW-1185">Reference proteome</keyword>
<proteinExistence type="predicted"/>
<protein>
    <submittedName>
        <fullName evidence="2">DUF4123 domain-containing protein</fullName>
    </submittedName>
</protein>
<dbReference type="Pfam" id="PF13503">
    <property type="entry name" value="DUF4123"/>
    <property type="match status" value="1"/>
</dbReference>
<gene>
    <name evidence="2" type="ORF">EKK97_12410</name>
</gene>
<sequence length="269" mass="30602">MPMSLRPVSRAQVFYLVDQALYSQAQQRMFEADDSPTYQLLYLQTPYRQHAAHGPLLVLPSTADAQAILARWVEQGVAIEIHSHHPFSTLVEHWRSLTQVRRQEGPPALFRYADPRLYAGLEAALSPHEIARLLGPAHLMHGFAAGKAWRLKLPDSQLAFSSEEFVLTMAHQRALEAWREGVFSSRLAEEYELPEACVLTWLEQMKALAFPTEHAQWEGCRVLAEAGRRSPLSDRQMDRLGHHAYPWQQRLAQLRVLATTAHEPDEAIS</sequence>
<accession>A0A6I6SLZ2</accession>
<organism evidence="2 3">
    <name type="scientific">Billgrantia tianxiuensis</name>
    <dbReference type="NCBI Taxonomy" id="2497861"/>
    <lineage>
        <taxon>Bacteria</taxon>
        <taxon>Pseudomonadati</taxon>
        <taxon>Pseudomonadota</taxon>
        <taxon>Gammaproteobacteria</taxon>
        <taxon>Oceanospirillales</taxon>
        <taxon>Halomonadaceae</taxon>
        <taxon>Billgrantia</taxon>
    </lineage>
</organism>